<protein>
    <submittedName>
        <fullName evidence="2">Uncharacterized protein</fullName>
    </submittedName>
</protein>
<keyword evidence="3" id="KW-1185">Reference proteome</keyword>
<dbReference type="RefSeq" id="WP_153836470.1">
    <property type="nucleotide sequence ID" value="NZ_JBHUMW010000014.1"/>
</dbReference>
<feature type="coiled-coil region" evidence="1">
    <location>
        <begin position="10"/>
        <end position="37"/>
    </location>
</feature>
<sequence>MHSNQTIFSKEACEKKLNELMELVEQIEQQWEFKTNKETQSHHWSVNDIYKKEGA</sequence>
<reference evidence="2 3" key="1">
    <citation type="submission" date="2019-10" db="EMBL/GenBank/DDBJ databases">
        <title>Gracilibacillus salitolerans sp. nov., a moderate halophile isolated from a saline soil in northwest China.</title>
        <authorList>
            <person name="Gan L."/>
        </authorList>
    </citation>
    <scope>NUCLEOTIDE SEQUENCE [LARGE SCALE GENOMIC DNA]</scope>
    <source>
        <strain evidence="2 3">TP2-8</strain>
    </source>
</reference>
<dbReference type="Proteomes" id="UP000435187">
    <property type="component" value="Unassembled WGS sequence"/>
</dbReference>
<organism evidence="2 3">
    <name type="scientific">Gracilibacillus thailandensis</name>
    <dbReference type="NCBI Taxonomy" id="563735"/>
    <lineage>
        <taxon>Bacteria</taxon>
        <taxon>Bacillati</taxon>
        <taxon>Bacillota</taxon>
        <taxon>Bacilli</taxon>
        <taxon>Bacillales</taxon>
        <taxon>Bacillaceae</taxon>
        <taxon>Gracilibacillus</taxon>
    </lineage>
</organism>
<proteinExistence type="predicted"/>
<dbReference type="AlphaFoldDB" id="A0A6N7R3Z7"/>
<dbReference type="EMBL" id="WJEE01000045">
    <property type="protein sequence ID" value="MRI67943.1"/>
    <property type="molecule type" value="Genomic_DNA"/>
</dbReference>
<evidence type="ECO:0000256" key="1">
    <source>
        <dbReference type="SAM" id="Coils"/>
    </source>
</evidence>
<evidence type="ECO:0000313" key="3">
    <source>
        <dbReference type="Proteomes" id="UP000435187"/>
    </source>
</evidence>
<keyword evidence="1" id="KW-0175">Coiled coil</keyword>
<comment type="caution">
    <text evidence="2">The sequence shown here is derived from an EMBL/GenBank/DDBJ whole genome shotgun (WGS) entry which is preliminary data.</text>
</comment>
<name>A0A6N7R3Z7_9BACI</name>
<gene>
    <name evidence="2" type="ORF">GH885_16605</name>
</gene>
<accession>A0A6N7R3Z7</accession>
<evidence type="ECO:0000313" key="2">
    <source>
        <dbReference type="EMBL" id="MRI67943.1"/>
    </source>
</evidence>